<protein>
    <submittedName>
        <fullName evidence="2">Uncharacterized protein</fullName>
    </submittedName>
</protein>
<gene>
    <name evidence="2" type="ORF">DSTB1V02_LOCUS14364</name>
</gene>
<name>A0A7R9AIM5_9CRUS</name>
<accession>A0A7R9AIM5</accession>
<proteinExistence type="predicted"/>
<dbReference type="OrthoDB" id="6355773at2759"/>
<dbReference type="InterPro" id="IPR000618">
    <property type="entry name" value="Insect_cuticle"/>
</dbReference>
<evidence type="ECO:0000256" key="1">
    <source>
        <dbReference type="PROSITE-ProRule" id="PRU00497"/>
    </source>
</evidence>
<dbReference type="Proteomes" id="UP000677054">
    <property type="component" value="Unassembled WGS sequence"/>
</dbReference>
<dbReference type="GO" id="GO:0062129">
    <property type="term" value="C:chitin-based extracellular matrix"/>
    <property type="evidence" value="ECO:0007669"/>
    <property type="project" value="TreeGrafter"/>
</dbReference>
<dbReference type="GO" id="GO:0008010">
    <property type="term" value="F:structural constituent of chitin-based larval cuticle"/>
    <property type="evidence" value="ECO:0007669"/>
    <property type="project" value="TreeGrafter"/>
</dbReference>
<dbReference type="AlphaFoldDB" id="A0A7R9AIM5"/>
<dbReference type="EMBL" id="CAJPEV010010880">
    <property type="protein sequence ID" value="CAG0906122.1"/>
    <property type="molecule type" value="Genomic_DNA"/>
</dbReference>
<evidence type="ECO:0000313" key="2">
    <source>
        <dbReference type="EMBL" id="CAD7254618.1"/>
    </source>
</evidence>
<dbReference type="EMBL" id="LR910398">
    <property type="protein sequence ID" value="CAD7254618.1"/>
    <property type="molecule type" value="Genomic_DNA"/>
</dbReference>
<organism evidence="2">
    <name type="scientific">Darwinula stevensoni</name>
    <dbReference type="NCBI Taxonomy" id="69355"/>
    <lineage>
        <taxon>Eukaryota</taxon>
        <taxon>Metazoa</taxon>
        <taxon>Ecdysozoa</taxon>
        <taxon>Arthropoda</taxon>
        <taxon>Crustacea</taxon>
        <taxon>Oligostraca</taxon>
        <taxon>Ostracoda</taxon>
        <taxon>Podocopa</taxon>
        <taxon>Podocopida</taxon>
        <taxon>Darwinulocopina</taxon>
        <taxon>Darwinuloidea</taxon>
        <taxon>Darwinulidae</taxon>
        <taxon>Darwinula</taxon>
    </lineage>
</organism>
<sequence length="103" mass="11384">MPSELTPGQYHAQDGEGGYAYGYVGQDAAKQEVRAPDGTVRGSYFFVDSAAKVQEVHYYADGAGTQIEASNIPQDPPDVRERKEQHLRVMEAIRQRKAGRASR</sequence>
<reference evidence="2" key="1">
    <citation type="submission" date="2020-11" db="EMBL/GenBank/DDBJ databases">
        <authorList>
            <person name="Tran Van P."/>
        </authorList>
    </citation>
    <scope>NUCLEOTIDE SEQUENCE</scope>
</reference>
<dbReference type="InterPro" id="IPR050468">
    <property type="entry name" value="Cuticle_Struct_Prot"/>
</dbReference>
<evidence type="ECO:0000313" key="3">
    <source>
        <dbReference type="Proteomes" id="UP000677054"/>
    </source>
</evidence>
<dbReference type="PANTHER" id="PTHR10380:SF196">
    <property type="entry name" value="CUTICULAR PROTEIN 72EA"/>
    <property type="match status" value="1"/>
</dbReference>
<dbReference type="PANTHER" id="PTHR10380">
    <property type="entry name" value="CUTICLE PROTEIN"/>
    <property type="match status" value="1"/>
</dbReference>
<keyword evidence="3" id="KW-1185">Reference proteome</keyword>
<dbReference type="Pfam" id="PF00379">
    <property type="entry name" value="Chitin_bind_4"/>
    <property type="match status" value="1"/>
</dbReference>
<dbReference type="PROSITE" id="PS51155">
    <property type="entry name" value="CHIT_BIND_RR_2"/>
    <property type="match status" value="1"/>
</dbReference>
<keyword evidence="1" id="KW-0193">Cuticle</keyword>